<dbReference type="InterPro" id="IPR042001">
    <property type="entry name" value="Sortase_F"/>
</dbReference>
<dbReference type="InterPro" id="IPR023365">
    <property type="entry name" value="Sortase_dom-sf"/>
</dbReference>
<dbReference type="RefSeq" id="WP_097189454.1">
    <property type="nucleotide sequence ID" value="NZ_OBQK01000034.1"/>
</dbReference>
<reference evidence="4" key="1">
    <citation type="submission" date="2017-08" db="EMBL/GenBank/DDBJ databases">
        <authorList>
            <person name="Varghese N."/>
            <person name="Submissions S."/>
        </authorList>
    </citation>
    <scope>NUCLEOTIDE SEQUENCE [LARGE SCALE GENOMIC DNA]</scope>
    <source>
        <strain evidence="4">USBA17B2</strain>
    </source>
</reference>
<protein>
    <submittedName>
        <fullName evidence="3">Sortase family protein</fullName>
    </submittedName>
</protein>
<proteinExistence type="predicted"/>
<feature type="region of interest" description="Disordered" evidence="2">
    <location>
        <begin position="42"/>
        <end position="112"/>
    </location>
</feature>
<dbReference type="EMBL" id="OBQK01000034">
    <property type="protein sequence ID" value="SOC58401.1"/>
    <property type="molecule type" value="Genomic_DNA"/>
</dbReference>
<evidence type="ECO:0000256" key="2">
    <source>
        <dbReference type="SAM" id="MobiDB-lite"/>
    </source>
</evidence>
<keyword evidence="1" id="KW-0378">Hydrolase</keyword>
<organism evidence="3 4">
    <name type="scientific">Ornithinimicrobium cerasi</name>
    <dbReference type="NCBI Taxonomy" id="2248773"/>
    <lineage>
        <taxon>Bacteria</taxon>
        <taxon>Bacillati</taxon>
        <taxon>Actinomycetota</taxon>
        <taxon>Actinomycetes</taxon>
        <taxon>Micrococcales</taxon>
        <taxon>Ornithinimicrobiaceae</taxon>
        <taxon>Ornithinimicrobium</taxon>
    </lineage>
</organism>
<accession>A0A285W0D9</accession>
<dbReference type="Proteomes" id="UP000219688">
    <property type="component" value="Unassembled WGS sequence"/>
</dbReference>
<dbReference type="GO" id="GO:0016787">
    <property type="term" value="F:hydrolase activity"/>
    <property type="evidence" value="ECO:0007669"/>
    <property type="project" value="UniProtKB-KW"/>
</dbReference>
<evidence type="ECO:0000313" key="4">
    <source>
        <dbReference type="Proteomes" id="UP000219688"/>
    </source>
</evidence>
<sequence>MAPRTAHRRPRQLSVVAIAATLLCLVLAGWAVRGLLQDPVPQTADFGSSTVDLDVAGPASEEEEAPSPVAESSTATSSPPSGPTPAPAAGSTTSGPGRSSAALPPAQEQAAPVRLSVPSLDLVVEIDGVGVASDGQMEIPEEPDRAGWYRYGPAPGSDAGSVVVAGHVDTTTGPGAFLDLTRVEEGAQVVVELDDGTSATYRVVGGEQVAKSDLAVDEIFRRDGDPVLRMVTCSGDWSPRTGSYTDNLVISAVPEQ</sequence>
<keyword evidence="4" id="KW-1185">Reference proteome</keyword>
<evidence type="ECO:0000256" key="1">
    <source>
        <dbReference type="ARBA" id="ARBA00022801"/>
    </source>
</evidence>
<dbReference type="Gene3D" id="2.40.260.10">
    <property type="entry name" value="Sortase"/>
    <property type="match status" value="1"/>
</dbReference>
<dbReference type="Pfam" id="PF04203">
    <property type="entry name" value="Sortase"/>
    <property type="match status" value="1"/>
</dbReference>
<dbReference type="SUPFAM" id="SSF63817">
    <property type="entry name" value="Sortase"/>
    <property type="match status" value="1"/>
</dbReference>
<feature type="compositionally biased region" description="Low complexity" evidence="2">
    <location>
        <begin position="87"/>
        <end position="112"/>
    </location>
</feature>
<feature type="compositionally biased region" description="Low complexity" evidence="2">
    <location>
        <begin position="66"/>
        <end position="79"/>
    </location>
</feature>
<dbReference type="CDD" id="cd05829">
    <property type="entry name" value="Sortase_F"/>
    <property type="match status" value="1"/>
</dbReference>
<evidence type="ECO:0000313" key="3">
    <source>
        <dbReference type="EMBL" id="SOC58401.1"/>
    </source>
</evidence>
<dbReference type="InterPro" id="IPR005754">
    <property type="entry name" value="Sortase"/>
</dbReference>
<name>A0A285W0D9_9MICO</name>
<gene>
    <name evidence="3" type="ORF">SAMN05421879_13411</name>
</gene>
<dbReference type="AlphaFoldDB" id="A0A285W0D9"/>